<dbReference type="EMBL" id="CACVAR010000383">
    <property type="protein sequence ID" value="CAA6825095.1"/>
    <property type="molecule type" value="Genomic_DNA"/>
</dbReference>
<proteinExistence type="predicted"/>
<organism evidence="1">
    <name type="scientific">uncultured Sulfurovum sp</name>
    <dbReference type="NCBI Taxonomy" id="269237"/>
    <lineage>
        <taxon>Bacteria</taxon>
        <taxon>Pseudomonadati</taxon>
        <taxon>Campylobacterota</taxon>
        <taxon>Epsilonproteobacteria</taxon>
        <taxon>Campylobacterales</taxon>
        <taxon>Sulfurovaceae</taxon>
        <taxon>Sulfurovum</taxon>
        <taxon>environmental samples</taxon>
    </lineage>
</organism>
<name>A0A6S6U090_9BACT</name>
<reference evidence="1" key="1">
    <citation type="submission" date="2020-01" db="EMBL/GenBank/DDBJ databases">
        <authorList>
            <person name="Meier V. D."/>
            <person name="Meier V D."/>
        </authorList>
    </citation>
    <scope>NUCLEOTIDE SEQUENCE</scope>
    <source>
        <strain evidence="1">HLG_WM_MAG_03</strain>
    </source>
</reference>
<feature type="non-terminal residue" evidence="1">
    <location>
        <position position="25"/>
    </location>
</feature>
<gene>
    <name evidence="1" type="ORF">HELGO_WM62307</name>
</gene>
<protein>
    <submittedName>
        <fullName evidence="1">Uncharacterized protein</fullName>
    </submittedName>
</protein>
<evidence type="ECO:0000313" key="1">
    <source>
        <dbReference type="EMBL" id="CAA6825095.1"/>
    </source>
</evidence>
<dbReference type="AlphaFoldDB" id="A0A6S6U090"/>
<accession>A0A6S6U090</accession>
<sequence>MLFETYGMIVPEPNSCKNYELFYTF</sequence>